<dbReference type="Proteomes" id="UP001321473">
    <property type="component" value="Unassembled WGS sequence"/>
</dbReference>
<gene>
    <name evidence="2" type="ORF">V5799_008294</name>
</gene>
<evidence type="ECO:0000256" key="1">
    <source>
        <dbReference type="SAM" id="MobiDB-lite"/>
    </source>
</evidence>
<dbReference type="AlphaFoldDB" id="A0AAQ4FF65"/>
<evidence type="ECO:0000313" key="2">
    <source>
        <dbReference type="EMBL" id="KAK8785345.1"/>
    </source>
</evidence>
<sequence length="111" mass="11544">MEQGPSQHITASAAAQACYTKVINDLVEAEDSSHSAQRRHVSSTRLQAASALDCTGTDKDSPDSCKKHFSLAMASTSTSTSSSASGTSTQTEVSHDALSNAGDRVNAQGIW</sequence>
<keyword evidence="3" id="KW-1185">Reference proteome</keyword>
<feature type="compositionally biased region" description="Low complexity" evidence="1">
    <location>
        <begin position="76"/>
        <end position="91"/>
    </location>
</feature>
<proteinExistence type="predicted"/>
<accession>A0AAQ4FF65</accession>
<organism evidence="2 3">
    <name type="scientific">Amblyomma americanum</name>
    <name type="common">Lone star tick</name>
    <dbReference type="NCBI Taxonomy" id="6943"/>
    <lineage>
        <taxon>Eukaryota</taxon>
        <taxon>Metazoa</taxon>
        <taxon>Ecdysozoa</taxon>
        <taxon>Arthropoda</taxon>
        <taxon>Chelicerata</taxon>
        <taxon>Arachnida</taxon>
        <taxon>Acari</taxon>
        <taxon>Parasitiformes</taxon>
        <taxon>Ixodida</taxon>
        <taxon>Ixodoidea</taxon>
        <taxon>Ixodidae</taxon>
        <taxon>Amblyomminae</taxon>
        <taxon>Amblyomma</taxon>
    </lineage>
</organism>
<name>A0AAQ4FF65_AMBAM</name>
<evidence type="ECO:0000313" key="3">
    <source>
        <dbReference type="Proteomes" id="UP001321473"/>
    </source>
</evidence>
<protein>
    <submittedName>
        <fullName evidence="2">Uncharacterized protein</fullName>
    </submittedName>
</protein>
<feature type="region of interest" description="Disordered" evidence="1">
    <location>
        <begin position="30"/>
        <end position="64"/>
    </location>
</feature>
<dbReference type="EMBL" id="JARKHS020003659">
    <property type="protein sequence ID" value="KAK8785345.1"/>
    <property type="molecule type" value="Genomic_DNA"/>
</dbReference>
<reference evidence="2 3" key="1">
    <citation type="journal article" date="2023" name="Arcadia Sci">
        <title>De novo assembly of a long-read Amblyomma americanum tick genome.</title>
        <authorList>
            <person name="Chou S."/>
            <person name="Poskanzer K.E."/>
            <person name="Rollins M."/>
            <person name="Thuy-Boun P.S."/>
        </authorList>
    </citation>
    <scope>NUCLEOTIDE SEQUENCE [LARGE SCALE GENOMIC DNA]</scope>
    <source>
        <strain evidence="2">F_SG_1</strain>
        <tissue evidence="2">Salivary glands</tissue>
    </source>
</reference>
<feature type="region of interest" description="Disordered" evidence="1">
    <location>
        <begin position="76"/>
        <end position="111"/>
    </location>
</feature>
<comment type="caution">
    <text evidence="2">The sequence shown here is derived from an EMBL/GenBank/DDBJ whole genome shotgun (WGS) entry which is preliminary data.</text>
</comment>